<dbReference type="AlphaFoldDB" id="A0A914BVV5"/>
<organism evidence="1 2">
    <name type="scientific">Acrobeloides nanus</name>
    <dbReference type="NCBI Taxonomy" id="290746"/>
    <lineage>
        <taxon>Eukaryota</taxon>
        <taxon>Metazoa</taxon>
        <taxon>Ecdysozoa</taxon>
        <taxon>Nematoda</taxon>
        <taxon>Chromadorea</taxon>
        <taxon>Rhabditida</taxon>
        <taxon>Tylenchina</taxon>
        <taxon>Cephalobomorpha</taxon>
        <taxon>Cephaloboidea</taxon>
        <taxon>Cephalobidae</taxon>
        <taxon>Acrobeloides</taxon>
    </lineage>
</organism>
<protein>
    <submittedName>
        <fullName evidence="2">Uncharacterized protein</fullName>
    </submittedName>
</protein>
<evidence type="ECO:0000313" key="2">
    <source>
        <dbReference type="WBParaSite" id="ACRNAN_Path_1112.g4294.t1"/>
    </source>
</evidence>
<sequence>MATTLGIGNTILLGLKIKKSNKKMVKIIGFWVYLQKRRTPFLGLKIKKGNKKMAKTIGFWVYLQKKKNPYSWVTECRKTTKYSKSGNPLDKPTKTLYFWVTTRSKPMVSKIFLPSINSLRITTKSNLGVQIL</sequence>
<dbReference type="Proteomes" id="UP000887540">
    <property type="component" value="Unplaced"/>
</dbReference>
<keyword evidence="1" id="KW-1185">Reference proteome</keyword>
<dbReference type="WBParaSite" id="ACRNAN_Path_1112.g4294.t1">
    <property type="protein sequence ID" value="ACRNAN_Path_1112.g4294.t1"/>
    <property type="gene ID" value="ACRNAN_Path_1112.g4294"/>
</dbReference>
<name>A0A914BVV5_9BILA</name>
<accession>A0A914BVV5</accession>
<evidence type="ECO:0000313" key="1">
    <source>
        <dbReference type="Proteomes" id="UP000887540"/>
    </source>
</evidence>
<reference evidence="2" key="1">
    <citation type="submission" date="2022-11" db="UniProtKB">
        <authorList>
            <consortium name="WormBaseParasite"/>
        </authorList>
    </citation>
    <scope>IDENTIFICATION</scope>
</reference>
<proteinExistence type="predicted"/>